<dbReference type="Proteomes" id="UP000015105">
    <property type="component" value="Chromosome 4D"/>
</dbReference>
<dbReference type="PANTHER" id="PTHR45685">
    <property type="entry name" value="HELICASE SRCAP-RELATED"/>
    <property type="match status" value="1"/>
</dbReference>
<dbReference type="GO" id="GO:0006338">
    <property type="term" value="P:chromatin remodeling"/>
    <property type="evidence" value="ECO:0007669"/>
    <property type="project" value="UniProtKB-UniRule"/>
</dbReference>
<dbReference type="GO" id="GO:0031011">
    <property type="term" value="C:Ino80 complex"/>
    <property type="evidence" value="ECO:0007669"/>
    <property type="project" value="UniProtKB-UniRule"/>
</dbReference>
<evidence type="ECO:0000256" key="1">
    <source>
        <dbReference type="ARBA" id="ARBA00004123"/>
    </source>
</evidence>
<dbReference type="GO" id="GO:0016887">
    <property type="term" value="F:ATP hydrolysis activity"/>
    <property type="evidence" value="ECO:0007669"/>
    <property type="project" value="TreeGrafter"/>
</dbReference>
<dbReference type="GO" id="GO:0042393">
    <property type="term" value="F:histone binding"/>
    <property type="evidence" value="ECO:0007669"/>
    <property type="project" value="TreeGrafter"/>
</dbReference>
<dbReference type="InterPro" id="IPR027417">
    <property type="entry name" value="P-loop_NTPase"/>
</dbReference>
<feature type="compositionally biased region" description="Basic and acidic residues" evidence="6">
    <location>
        <begin position="242"/>
        <end position="259"/>
    </location>
</feature>
<reference evidence="8" key="5">
    <citation type="journal article" date="2021" name="G3 (Bethesda)">
        <title>Aegilops tauschii genome assembly Aet v5.0 features greater sequence contiguity and improved annotation.</title>
        <authorList>
            <person name="Wang L."/>
            <person name="Zhu T."/>
            <person name="Rodriguez J.C."/>
            <person name="Deal K.R."/>
            <person name="Dubcovsky J."/>
            <person name="McGuire P.E."/>
            <person name="Lux T."/>
            <person name="Spannagl M."/>
            <person name="Mayer K.F.X."/>
            <person name="Baldrich P."/>
            <person name="Meyers B.C."/>
            <person name="Huo N."/>
            <person name="Gu Y.Q."/>
            <person name="Zhou H."/>
            <person name="Devos K.M."/>
            <person name="Bennetzen J.L."/>
            <person name="Unver T."/>
            <person name="Budak H."/>
            <person name="Gulick P.J."/>
            <person name="Galiba G."/>
            <person name="Kalapos B."/>
            <person name="Nelson D.R."/>
            <person name="Li P."/>
            <person name="You F.M."/>
            <person name="Luo M.C."/>
            <person name="Dvorak J."/>
        </authorList>
    </citation>
    <scope>NUCLEOTIDE SEQUENCE [LARGE SCALE GENOMIC DNA]</scope>
    <source>
        <strain evidence="8">cv. AL8/78</strain>
    </source>
</reference>
<organism evidence="8 9">
    <name type="scientific">Aegilops tauschii subsp. strangulata</name>
    <name type="common">Goatgrass</name>
    <dbReference type="NCBI Taxonomy" id="200361"/>
    <lineage>
        <taxon>Eukaryota</taxon>
        <taxon>Viridiplantae</taxon>
        <taxon>Streptophyta</taxon>
        <taxon>Embryophyta</taxon>
        <taxon>Tracheophyta</taxon>
        <taxon>Spermatophyta</taxon>
        <taxon>Magnoliopsida</taxon>
        <taxon>Liliopsida</taxon>
        <taxon>Poales</taxon>
        <taxon>Poaceae</taxon>
        <taxon>BOP clade</taxon>
        <taxon>Pooideae</taxon>
        <taxon>Triticodae</taxon>
        <taxon>Triticeae</taxon>
        <taxon>Triticinae</taxon>
        <taxon>Aegilops</taxon>
    </lineage>
</organism>
<evidence type="ECO:0000256" key="4">
    <source>
        <dbReference type="ARBA" id="ARBA00022840"/>
    </source>
</evidence>
<feature type="domain" description="Helicase C-terminal" evidence="7">
    <location>
        <begin position="1"/>
        <end position="121"/>
    </location>
</feature>
<dbReference type="Gene3D" id="3.40.50.300">
    <property type="entry name" value="P-loop containing nucleotide triphosphate hydrolases"/>
    <property type="match status" value="1"/>
</dbReference>
<dbReference type="SUPFAM" id="SSF52540">
    <property type="entry name" value="P-loop containing nucleoside triphosphate hydrolases"/>
    <property type="match status" value="1"/>
</dbReference>
<feature type="compositionally biased region" description="Acidic residues" evidence="6">
    <location>
        <begin position="176"/>
        <end position="186"/>
    </location>
</feature>
<reference evidence="9" key="2">
    <citation type="journal article" date="2017" name="Nat. Plants">
        <title>The Aegilops tauschii genome reveals multiple impacts of transposons.</title>
        <authorList>
            <person name="Zhao G."/>
            <person name="Zou C."/>
            <person name="Li K."/>
            <person name="Wang K."/>
            <person name="Li T."/>
            <person name="Gao L."/>
            <person name="Zhang X."/>
            <person name="Wang H."/>
            <person name="Yang Z."/>
            <person name="Liu X."/>
            <person name="Jiang W."/>
            <person name="Mao L."/>
            <person name="Kong X."/>
            <person name="Jiao Y."/>
            <person name="Jia J."/>
        </authorList>
    </citation>
    <scope>NUCLEOTIDE SEQUENCE [LARGE SCALE GENOMIC DNA]</scope>
    <source>
        <strain evidence="9">cv. AL8/78</strain>
    </source>
</reference>
<dbReference type="GO" id="GO:0006281">
    <property type="term" value="P:DNA repair"/>
    <property type="evidence" value="ECO:0007669"/>
    <property type="project" value="UniProtKB-UniRule"/>
</dbReference>
<keyword evidence="4 5" id="KW-0067">ATP-binding</keyword>
<reference evidence="8" key="3">
    <citation type="journal article" date="2017" name="Nature">
        <title>Genome sequence of the progenitor of the wheat D genome Aegilops tauschii.</title>
        <authorList>
            <person name="Luo M.C."/>
            <person name="Gu Y.Q."/>
            <person name="Puiu D."/>
            <person name="Wang H."/>
            <person name="Twardziok S.O."/>
            <person name="Deal K.R."/>
            <person name="Huo N."/>
            <person name="Zhu T."/>
            <person name="Wang L."/>
            <person name="Wang Y."/>
            <person name="McGuire P.E."/>
            <person name="Liu S."/>
            <person name="Long H."/>
            <person name="Ramasamy R.K."/>
            <person name="Rodriguez J.C."/>
            <person name="Van S.L."/>
            <person name="Yuan L."/>
            <person name="Wang Z."/>
            <person name="Xia Z."/>
            <person name="Xiao L."/>
            <person name="Anderson O.D."/>
            <person name="Ouyang S."/>
            <person name="Liang Y."/>
            <person name="Zimin A.V."/>
            <person name="Pertea G."/>
            <person name="Qi P."/>
            <person name="Bennetzen J.L."/>
            <person name="Dai X."/>
            <person name="Dawson M.W."/>
            <person name="Muller H.G."/>
            <person name="Kugler K."/>
            <person name="Rivarola-Duarte L."/>
            <person name="Spannagl M."/>
            <person name="Mayer K.F.X."/>
            <person name="Lu F.H."/>
            <person name="Bevan M.W."/>
            <person name="Leroy P."/>
            <person name="Li P."/>
            <person name="You F.M."/>
            <person name="Sun Q."/>
            <person name="Liu Z."/>
            <person name="Lyons E."/>
            <person name="Wicker T."/>
            <person name="Salzberg S.L."/>
            <person name="Devos K.M."/>
            <person name="Dvorak J."/>
        </authorList>
    </citation>
    <scope>NUCLEOTIDE SEQUENCE [LARGE SCALE GENOMIC DNA]</scope>
    <source>
        <strain evidence="8">cv. AL8/78</strain>
    </source>
</reference>
<protein>
    <recommendedName>
        <fullName evidence="5">Chromatin-remodeling ATPase INO80</fullName>
        <ecNumber evidence="5">3.6.4.-</ecNumber>
    </recommendedName>
</protein>
<evidence type="ECO:0000256" key="5">
    <source>
        <dbReference type="RuleBase" id="RU368001"/>
    </source>
</evidence>
<keyword evidence="5" id="KW-0234">DNA repair</keyword>
<dbReference type="CDD" id="cd18793">
    <property type="entry name" value="SF2_C_SNF"/>
    <property type="match status" value="1"/>
</dbReference>
<keyword evidence="3 5" id="KW-0378">Hydrolase</keyword>
<reference evidence="8" key="4">
    <citation type="submission" date="2019-03" db="UniProtKB">
        <authorList>
            <consortium name="EnsemblPlants"/>
        </authorList>
    </citation>
    <scope>IDENTIFICATION</scope>
</reference>
<comment type="subunit">
    <text evidence="5">Component of the INO80 chromatin-remodeling complex.</text>
</comment>
<dbReference type="PANTHER" id="PTHR45685:SF2">
    <property type="entry name" value="CHROMATIN-REMODELING ATPASE INO80"/>
    <property type="match status" value="1"/>
</dbReference>
<evidence type="ECO:0000313" key="9">
    <source>
        <dbReference type="Proteomes" id="UP000015105"/>
    </source>
</evidence>
<comment type="domain">
    <text evidence="5">The DBINO region is involved in binding to DNA.</text>
</comment>
<dbReference type="Gramene" id="AET4Gv20374500.24">
    <property type="protein sequence ID" value="AET4Gv20374500.24"/>
    <property type="gene ID" value="AET4Gv20374500"/>
</dbReference>
<proteinExistence type="inferred from homology"/>
<dbReference type="Pfam" id="PF00271">
    <property type="entry name" value="Helicase_C"/>
    <property type="match status" value="1"/>
</dbReference>
<evidence type="ECO:0000256" key="3">
    <source>
        <dbReference type="ARBA" id="ARBA00022801"/>
    </source>
</evidence>
<dbReference type="AlphaFoldDB" id="A0A453HZZ4"/>
<comment type="catalytic activity">
    <reaction evidence="5">
        <text>ATP + H2O = ADP + phosphate + H(+)</text>
        <dbReference type="Rhea" id="RHEA:13065"/>
        <dbReference type="ChEBI" id="CHEBI:15377"/>
        <dbReference type="ChEBI" id="CHEBI:15378"/>
        <dbReference type="ChEBI" id="CHEBI:30616"/>
        <dbReference type="ChEBI" id="CHEBI:43474"/>
        <dbReference type="ChEBI" id="CHEBI:456216"/>
    </reaction>
</comment>
<evidence type="ECO:0000256" key="2">
    <source>
        <dbReference type="ARBA" id="ARBA00022741"/>
    </source>
</evidence>
<comment type="similarity">
    <text evidence="5">Belongs to the SNF2/RAD54 helicase family.</text>
</comment>
<feature type="compositionally biased region" description="Basic residues" evidence="6">
    <location>
        <begin position="192"/>
        <end position="203"/>
    </location>
</feature>
<dbReference type="GO" id="GO:0003677">
    <property type="term" value="F:DNA binding"/>
    <property type="evidence" value="ECO:0007669"/>
    <property type="project" value="UniProtKB-UniRule"/>
</dbReference>
<keyword evidence="2" id="KW-0547">Nucleotide-binding</keyword>
<sequence length="277" mass="31612">DYMNFRKFKYFRLDGSSAISDRRDMVRNFQNRNDIFVFLLSTRAGGLGINLTAADTVIFYEIDWNPTQDQQAMDRTHRLGQTKEVTVYRLICKDTIEEKILQRAKQKNAVQELVMKGKQVQDDHLMRQEDVVSLLLDDTQIAHKLKEISMQAKDRLKKRRAKAIKVDKEGDLKLEDLDDPTEEPVEQDNTTSKKKKGLHKKPPKSQDNNGADGDVPKSGPVEDEEHIASLRPKRSKRLVRSTGEDKESVAACDVEKPADAAENNDNNDAEELQYPSA</sequence>
<dbReference type="InterPro" id="IPR049730">
    <property type="entry name" value="SNF2/RAD54-like_C"/>
</dbReference>
<comment type="function">
    <text evidence="5">ATPase component of the INO80 complex which remodels chromatin by shifting nucleosomes and is involved in DNA repair.</text>
</comment>
<comment type="subcellular location">
    <subcellularLocation>
        <location evidence="1 5">Nucleus</location>
    </subcellularLocation>
</comment>
<keyword evidence="9" id="KW-1185">Reference proteome</keyword>
<reference evidence="9" key="1">
    <citation type="journal article" date="2014" name="Science">
        <title>Ancient hybridizations among the ancestral genomes of bread wheat.</title>
        <authorList>
            <consortium name="International Wheat Genome Sequencing Consortium,"/>
            <person name="Marcussen T."/>
            <person name="Sandve S.R."/>
            <person name="Heier L."/>
            <person name="Spannagl M."/>
            <person name="Pfeifer M."/>
            <person name="Jakobsen K.S."/>
            <person name="Wulff B.B."/>
            <person name="Steuernagel B."/>
            <person name="Mayer K.F."/>
            <person name="Olsen O.A."/>
        </authorList>
    </citation>
    <scope>NUCLEOTIDE SEQUENCE [LARGE SCALE GENOMIC DNA]</scope>
    <source>
        <strain evidence="9">cv. AL8/78</strain>
    </source>
</reference>
<keyword evidence="5" id="KW-0227">DNA damage</keyword>
<name>A0A453HZZ4_AEGTS</name>
<dbReference type="InterPro" id="IPR050520">
    <property type="entry name" value="INO80/SWR1_helicase"/>
</dbReference>
<dbReference type="PROSITE" id="PS51194">
    <property type="entry name" value="HELICASE_CTER"/>
    <property type="match status" value="1"/>
</dbReference>
<dbReference type="GO" id="GO:0005524">
    <property type="term" value="F:ATP binding"/>
    <property type="evidence" value="ECO:0007669"/>
    <property type="project" value="UniProtKB-UniRule"/>
</dbReference>
<feature type="region of interest" description="Disordered" evidence="6">
    <location>
        <begin position="175"/>
        <end position="277"/>
    </location>
</feature>
<evidence type="ECO:0000256" key="6">
    <source>
        <dbReference type="SAM" id="MobiDB-lite"/>
    </source>
</evidence>
<keyword evidence="5" id="KW-0238">DNA-binding</keyword>
<dbReference type="InterPro" id="IPR001650">
    <property type="entry name" value="Helicase_C-like"/>
</dbReference>
<accession>A0A453HZZ4</accession>
<dbReference type="SMART" id="SM00490">
    <property type="entry name" value="HELICc"/>
    <property type="match status" value="1"/>
</dbReference>
<evidence type="ECO:0000313" key="8">
    <source>
        <dbReference type="EnsemblPlants" id="AET4Gv20374500.24"/>
    </source>
</evidence>
<evidence type="ECO:0000259" key="7">
    <source>
        <dbReference type="PROSITE" id="PS51194"/>
    </source>
</evidence>
<dbReference type="EnsemblPlants" id="AET4Gv20374500.24">
    <property type="protein sequence ID" value="AET4Gv20374500.24"/>
    <property type="gene ID" value="AET4Gv20374500"/>
</dbReference>
<dbReference type="EC" id="3.6.4.-" evidence="5"/>